<evidence type="ECO:0000313" key="1">
    <source>
        <dbReference type="EMBL" id="MBC5734174.1"/>
    </source>
</evidence>
<name>A0A8J6JGF3_9FIRM</name>
<organism evidence="1 2">
    <name type="scientific">Lawsonibacter hominis</name>
    <dbReference type="NCBI Taxonomy" id="2763053"/>
    <lineage>
        <taxon>Bacteria</taxon>
        <taxon>Bacillati</taxon>
        <taxon>Bacillota</taxon>
        <taxon>Clostridia</taxon>
        <taxon>Eubacteriales</taxon>
        <taxon>Oscillospiraceae</taxon>
        <taxon>Lawsonibacter</taxon>
    </lineage>
</organism>
<protein>
    <submittedName>
        <fullName evidence="1">Uncharacterized protein</fullName>
    </submittedName>
</protein>
<dbReference type="EMBL" id="JACOPP010000014">
    <property type="protein sequence ID" value="MBC5734174.1"/>
    <property type="molecule type" value="Genomic_DNA"/>
</dbReference>
<sequence length="378" mass="43815">MEKNLDHLTSEEIETLMQRYYAGESVSKLTKEYGISVRSSNLYKLFPPEVFPNYICEYCDEPLVINRPSKTMKNLPKYERDLYCPVCGHKPFQTHCNCENCQEEERNLQMERLQQIEEVYSKPRTPVDFASLSFENKVFLGAICRALLKENLYEIAPFSNSEVILTPTDILRKKLYSSLIHNQVIAVSPQSPLDAFDIDSEDFPNTFYTYRVTYFLNLIFPANKQDLFTEILDPSYYCPENADEAVILWKEIAVAECIEYLQYQLDKVNFEFTPGEKTYKTFDIILNDFSVSQIYGIIWRAVADASKLYLEKGISKKHAANSVIGACERYAERAKINGWDLTQYNRIKDLPQSVLSLFYFNRVLGIGEMGFRVPPTIV</sequence>
<gene>
    <name evidence="1" type="ORF">H8S57_10615</name>
</gene>
<comment type="caution">
    <text evidence="1">The sequence shown here is derived from an EMBL/GenBank/DDBJ whole genome shotgun (WGS) entry which is preliminary data.</text>
</comment>
<proteinExistence type="predicted"/>
<dbReference type="Proteomes" id="UP000661435">
    <property type="component" value="Unassembled WGS sequence"/>
</dbReference>
<dbReference type="RefSeq" id="WP_186908065.1">
    <property type="nucleotide sequence ID" value="NZ_JACOPP010000014.1"/>
</dbReference>
<dbReference type="AlphaFoldDB" id="A0A8J6JGF3"/>
<evidence type="ECO:0000313" key="2">
    <source>
        <dbReference type="Proteomes" id="UP000661435"/>
    </source>
</evidence>
<accession>A0A8J6JGF3</accession>
<reference evidence="1" key="1">
    <citation type="submission" date="2020-08" db="EMBL/GenBank/DDBJ databases">
        <title>Genome public.</title>
        <authorList>
            <person name="Liu C."/>
            <person name="Sun Q."/>
        </authorList>
    </citation>
    <scope>NUCLEOTIDE SEQUENCE</scope>
    <source>
        <strain evidence="1">NSJ-51</strain>
    </source>
</reference>
<keyword evidence="2" id="KW-1185">Reference proteome</keyword>